<dbReference type="AlphaFoldDB" id="A0AAF3F1G7"/>
<protein>
    <recommendedName>
        <fullName evidence="3">C2H2-type domain-containing protein</fullName>
    </recommendedName>
</protein>
<accession>A0AAF3F1G7</accession>
<dbReference type="WBParaSite" id="MBELARI_LOCUS20274">
    <property type="protein sequence ID" value="MBELARI_LOCUS20274"/>
    <property type="gene ID" value="MBELARI_LOCUS20274"/>
</dbReference>
<evidence type="ECO:0000313" key="2">
    <source>
        <dbReference type="WBParaSite" id="MBELARI_LOCUS20274"/>
    </source>
</evidence>
<reference evidence="2" key="1">
    <citation type="submission" date="2024-02" db="UniProtKB">
        <authorList>
            <consortium name="WormBaseParasite"/>
        </authorList>
    </citation>
    <scope>IDENTIFICATION</scope>
</reference>
<keyword evidence="1" id="KW-1185">Reference proteome</keyword>
<name>A0AAF3F1G7_9BILA</name>
<organism evidence="1 2">
    <name type="scientific">Mesorhabditis belari</name>
    <dbReference type="NCBI Taxonomy" id="2138241"/>
    <lineage>
        <taxon>Eukaryota</taxon>
        <taxon>Metazoa</taxon>
        <taxon>Ecdysozoa</taxon>
        <taxon>Nematoda</taxon>
        <taxon>Chromadorea</taxon>
        <taxon>Rhabditida</taxon>
        <taxon>Rhabditina</taxon>
        <taxon>Rhabditomorpha</taxon>
        <taxon>Rhabditoidea</taxon>
        <taxon>Rhabditidae</taxon>
        <taxon>Mesorhabditinae</taxon>
        <taxon>Mesorhabditis</taxon>
    </lineage>
</organism>
<evidence type="ECO:0008006" key="3">
    <source>
        <dbReference type="Google" id="ProtNLM"/>
    </source>
</evidence>
<proteinExistence type="predicted"/>
<evidence type="ECO:0000313" key="1">
    <source>
        <dbReference type="Proteomes" id="UP000887575"/>
    </source>
</evidence>
<sequence>MFGRSPLANNVYCLLSHRTSSLYEMSFKVEAAINAACQICEKCPFYLSILLCILQRLDLSFSVINGIFYHNANCMYSVHSAQPAFTISTSGDVITCKVLTTYRCSNCAYSFLSRGNMERHYADGREGNVSPKWTIKQLGTANCYACIVNGLVVTRCAKCKIAAYKSILKFEKLSKENLVRYIATNGGYLNE</sequence>
<dbReference type="Proteomes" id="UP000887575">
    <property type="component" value="Unassembled WGS sequence"/>
</dbReference>